<name>A0A2T6ZSD2_TUBBO</name>
<accession>A0A2T6ZSD2</accession>
<dbReference type="AlphaFoldDB" id="A0A2T6ZSD2"/>
<gene>
    <name evidence="2" type="ORF">B9Z19DRAFT_1126892</name>
</gene>
<feature type="compositionally biased region" description="Basic and acidic residues" evidence="1">
    <location>
        <begin position="314"/>
        <end position="326"/>
    </location>
</feature>
<evidence type="ECO:0000313" key="3">
    <source>
        <dbReference type="Proteomes" id="UP000244722"/>
    </source>
</evidence>
<dbReference type="EMBL" id="NESQ01000121">
    <property type="protein sequence ID" value="PUU78388.1"/>
    <property type="molecule type" value="Genomic_DNA"/>
</dbReference>
<reference evidence="2 3" key="1">
    <citation type="submission" date="2017-04" db="EMBL/GenBank/DDBJ databases">
        <title>Draft genome sequence of Tuber borchii Vittad., a whitish edible truffle.</title>
        <authorList>
            <consortium name="DOE Joint Genome Institute"/>
            <person name="Murat C."/>
            <person name="Kuo A."/>
            <person name="Barry K.W."/>
            <person name="Clum A."/>
            <person name="Dockter R.B."/>
            <person name="Fauchery L."/>
            <person name="Iotti M."/>
            <person name="Kohler A."/>
            <person name="Labutti K."/>
            <person name="Lindquist E.A."/>
            <person name="Lipzen A."/>
            <person name="Ohm R.A."/>
            <person name="Wang M."/>
            <person name="Grigoriev I.V."/>
            <person name="Zambonelli A."/>
            <person name="Martin F.M."/>
        </authorList>
    </citation>
    <scope>NUCLEOTIDE SEQUENCE [LARGE SCALE GENOMIC DNA]</scope>
    <source>
        <strain evidence="2 3">Tbo3840</strain>
    </source>
</reference>
<evidence type="ECO:0000256" key="1">
    <source>
        <dbReference type="SAM" id="MobiDB-lite"/>
    </source>
</evidence>
<sequence>MRQLPANQEQILPFLQKYLQETIAAANLECQHTFAECLVGGLEQIRVGLKKEESTDDILGAKGDYSGGVLPLGIMAGGEDDGMRFLEVSMDEKGEGKVESLNLRGGGGDSREGGILGDRNPCEDFKSCVKYEHDVEDQDEEAGGVTLPREREYEDIEGGEFECYREGEDTSEGSIEILKVHKRVAPPIKSGYEADGEDEGVIKLLDVPDNAQDYEDGGVNLLDGNSDKGITPSKRYKYDAQGQDEEEGGNGGVCLPHEDIRPCNRCQSLCEDQDLDDGGVSLSEEGRGTEHGEVELFNGSSSEDESVRLLPELDYEKEGGDGHQDSLEFTQETDDDDGDRYESEMNLPQQHNLNRREAEGVAFFQEDRGAKASPAYQKLLAHFLV</sequence>
<evidence type="ECO:0000313" key="2">
    <source>
        <dbReference type="EMBL" id="PUU78388.1"/>
    </source>
</evidence>
<protein>
    <submittedName>
        <fullName evidence="2">Uncharacterized protein</fullName>
    </submittedName>
</protein>
<dbReference type="Proteomes" id="UP000244722">
    <property type="component" value="Unassembled WGS sequence"/>
</dbReference>
<keyword evidence="3" id="KW-1185">Reference proteome</keyword>
<proteinExistence type="predicted"/>
<feature type="region of interest" description="Disordered" evidence="1">
    <location>
        <begin position="96"/>
        <end position="116"/>
    </location>
</feature>
<organism evidence="2 3">
    <name type="scientific">Tuber borchii</name>
    <name type="common">White truffle</name>
    <dbReference type="NCBI Taxonomy" id="42251"/>
    <lineage>
        <taxon>Eukaryota</taxon>
        <taxon>Fungi</taxon>
        <taxon>Dikarya</taxon>
        <taxon>Ascomycota</taxon>
        <taxon>Pezizomycotina</taxon>
        <taxon>Pezizomycetes</taxon>
        <taxon>Pezizales</taxon>
        <taxon>Tuberaceae</taxon>
        <taxon>Tuber</taxon>
    </lineage>
</organism>
<feature type="region of interest" description="Disordered" evidence="1">
    <location>
        <begin position="312"/>
        <end position="354"/>
    </location>
</feature>
<comment type="caution">
    <text evidence="2">The sequence shown here is derived from an EMBL/GenBank/DDBJ whole genome shotgun (WGS) entry which is preliminary data.</text>
</comment>